<protein>
    <submittedName>
        <fullName evidence="2">Uncharacterized protein</fullName>
    </submittedName>
</protein>
<dbReference type="EMBL" id="JAIZAY010000011">
    <property type="protein sequence ID" value="KAJ8033549.1"/>
    <property type="molecule type" value="Genomic_DNA"/>
</dbReference>
<reference evidence="2" key="1">
    <citation type="submission" date="2021-10" db="EMBL/GenBank/DDBJ databases">
        <title>Tropical sea cucumber genome reveals ecological adaptation and Cuvierian tubules defense mechanism.</title>
        <authorList>
            <person name="Chen T."/>
        </authorList>
    </citation>
    <scope>NUCLEOTIDE SEQUENCE</scope>
    <source>
        <strain evidence="2">Nanhai2018</strain>
        <tissue evidence="2">Muscle</tissue>
    </source>
</reference>
<sequence>MACDQTCRKPLWQLQIYQKAINEKYDEIKHWIWILNAISEVQGAAEAAKNYTEYTALKETVKKSKNCEKWKFLKKIEEIESQCAGPQNVLSDFGRKVVEAEKRRNIEEAERVHKILRDVHSSVEDKKKEKFGECRLESEKEYVDYEKCISTLYAGELNVQRELLDLIDRLKICLPSEAPHPCGLCYCCYVSKHEACSQTTPLNLKNRKVVRKCKILSEDFQGSVQGRLKEDFPTLPEGIFCYKYICKKRVSQKKMKQAANIGEVQAKRKATFVPSSPKDESGGKVEQNSSKSYSENSQLKQGHKAVGNVAKVPPEKRERDEERHGEIESIDKVAQSFIEFAKHSGNTMKPLVIIAKYLVEDFLKYVGDVGGCVTKEKGDFDILILSPQLGVLCGEIKATTDDACNLLRRMCAASVQCQKCKSIFQEMFRDKIDMYDIPVHGFIALPFVSRGALHFGSKGESRNRQSKLQDCPLSSNILTEEDMESKQNFISWLENMHGGAVDTSDEWVMTKDQYWTLLERFVGFGSKAQIVSYPKHINDIGDRCFHIPLTDDQRDLVNQKGTEYRFLTLAGDYGTGKSLILVKRAINVAREINGNEDRKGKVIIIACSDICVDGEYLDRKFPEHTVHHLQRLWGSQYDNIISLETFGSFTKAASPDLSGAKGMDLLKNAISGSKDKNSELHLMFDEVPAKFVEKMQSPECQEIFSECLQSVKTLWLVVGSHSYRVWRNSSTDRYVKHCIPSSRFRHVYLNKVLRSPKSVFRVSQEISKQCDDDHQGFLRNDCFGEKPMLFRVPKCSCEGSRGISRHESRESNPLQCVCIEKRLTLTLKAIFQKIGIFVGDRVVEDGGKWPGKVTMLTFGVEDDNLFRDLHSLLIKCCKNISGLHFRDTIMGESRERDGSVKYGQGNQAASEWGCLGDSFESDDVLHKSDSDSQSSQAVAIGGCQGDSFSSEDDRNCCEVCSQHNHPVGECSCGGTAHPEVSNINSKFSLQENQVLDAEGCTLSSLDSENSSGDSVVSLGVVGQNMADVICSGDTFSCEENSASNDCTRQDNQAVSVAGCGNACMSYEEGGDKGKGKSKTEGAQEKLDCKENAKMDVDSGSDRPQILLTRANYFVGCESHVVICIDLNAMKHWFKNTKVAYSTLAVSRCLSQYIHLTWNEEEAEIMFKMNVKALGEDLDSVDKENIEKGSGQSTLENLLKEEVITEQIVAMNM</sequence>
<keyword evidence="3" id="KW-1185">Reference proteome</keyword>
<feature type="compositionally biased region" description="Polar residues" evidence="1">
    <location>
        <begin position="286"/>
        <end position="300"/>
    </location>
</feature>
<name>A0A9Q1BVU7_HOLLE</name>
<proteinExistence type="predicted"/>
<accession>A0A9Q1BVU7</accession>
<gene>
    <name evidence="2" type="ORF">HOLleu_23828</name>
</gene>
<feature type="region of interest" description="Disordered" evidence="1">
    <location>
        <begin position="270"/>
        <end position="326"/>
    </location>
</feature>
<comment type="caution">
    <text evidence="2">The sequence shown here is derived from an EMBL/GenBank/DDBJ whole genome shotgun (WGS) entry which is preliminary data.</text>
</comment>
<dbReference type="AlphaFoldDB" id="A0A9Q1BVU7"/>
<dbReference type="Proteomes" id="UP001152320">
    <property type="component" value="Chromosome 11"/>
</dbReference>
<evidence type="ECO:0000313" key="3">
    <source>
        <dbReference type="Proteomes" id="UP001152320"/>
    </source>
</evidence>
<feature type="compositionally biased region" description="Basic and acidic residues" evidence="1">
    <location>
        <begin position="313"/>
        <end position="326"/>
    </location>
</feature>
<evidence type="ECO:0000313" key="2">
    <source>
        <dbReference type="EMBL" id="KAJ8033549.1"/>
    </source>
</evidence>
<evidence type="ECO:0000256" key="1">
    <source>
        <dbReference type="SAM" id="MobiDB-lite"/>
    </source>
</evidence>
<organism evidence="2 3">
    <name type="scientific">Holothuria leucospilota</name>
    <name type="common">Black long sea cucumber</name>
    <name type="synonym">Mertensiothuria leucospilota</name>
    <dbReference type="NCBI Taxonomy" id="206669"/>
    <lineage>
        <taxon>Eukaryota</taxon>
        <taxon>Metazoa</taxon>
        <taxon>Echinodermata</taxon>
        <taxon>Eleutherozoa</taxon>
        <taxon>Echinozoa</taxon>
        <taxon>Holothuroidea</taxon>
        <taxon>Aspidochirotacea</taxon>
        <taxon>Aspidochirotida</taxon>
        <taxon>Holothuriidae</taxon>
        <taxon>Holothuria</taxon>
    </lineage>
</organism>